<reference evidence="2 3" key="1">
    <citation type="submission" date="2007-08" db="EMBL/GenBank/DDBJ databases">
        <authorList>
            <person name="Fulton L."/>
            <person name="Clifton S."/>
            <person name="Fulton B."/>
            <person name="Xu J."/>
            <person name="Minx P."/>
            <person name="Pepin K.H."/>
            <person name="Johnson M."/>
            <person name="Thiruvilangam P."/>
            <person name="Bhonagiri V."/>
            <person name="Nash W.E."/>
            <person name="Mardis E.R."/>
            <person name="Wilson R.K."/>
        </authorList>
    </citation>
    <scope>NUCLEOTIDE SEQUENCE [LARGE SCALE GENOMIC DNA]</scope>
    <source>
        <strain evidence="3">ATCC BAA-613 / DSM 15670 / CCUG 46953 / JCM 12243 / WAL 16351</strain>
    </source>
</reference>
<dbReference type="HOGENOM" id="CLU_2394527_0_0_9"/>
<protein>
    <submittedName>
        <fullName evidence="2">Uncharacterized protein</fullName>
    </submittedName>
</protein>
<proteinExistence type="predicted"/>
<dbReference type="PaxDb" id="411902-CLOBOL_03631"/>
<comment type="caution">
    <text evidence="2">The sequence shown here is derived from an EMBL/GenBank/DDBJ whole genome shotgun (WGS) entry which is preliminary data.</text>
</comment>
<organism evidence="2 3">
    <name type="scientific">Enterocloster bolteae (strain ATCC BAA-613 / DSM 15670 / CCUG 46953 / JCM 12243 / WAL 16351)</name>
    <name type="common">Clostridium bolteae</name>
    <dbReference type="NCBI Taxonomy" id="411902"/>
    <lineage>
        <taxon>Bacteria</taxon>
        <taxon>Bacillati</taxon>
        <taxon>Bacillota</taxon>
        <taxon>Clostridia</taxon>
        <taxon>Lachnospirales</taxon>
        <taxon>Lachnospiraceae</taxon>
        <taxon>Enterocloster</taxon>
    </lineage>
</organism>
<name>A8RTD3_ENTBW</name>
<gene>
    <name evidence="2" type="ORF">CLOBOL_03631</name>
</gene>
<evidence type="ECO:0000313" key="3">
    <source>
        <dbReference type="Proteomes" id="UP000005396"/>
    </source>
</evidence>
<evidence type="ECO:0000256" key="1">
    <source>
        <dbReference type="SAM" id="MobiDB-lite"/>
    </source>
</evidence>
<dbReference type="EMBL" id="ABCC02000032">
    <property type="protein sequence ID" value="EDP16194.1"/>
    <property type="molecule type" value="Genomic_DNA"/>
</dbReference>
<dbReference type="AlphaFoldDB" id="A8RTD3"/>
<evidence type="ECO:0000313" key="2">
    <source>
        <dbReference type="EMBL" id="EDP16194.1"/>
    </source>
</evidence>
<reference evidence="2 3" key="2">
    <citation type="submission" date="2007-09" db="EMBL/GenBank/DDBJ databases">
        <title>Draft genome sequence of Clostridium bolteae (ATCC BAA-613).</title>
        <authorList>
            <person name="Sudarsanam P."/>
            <person name="Ley R."/>
            <person name="Guruge J."/>
            <person name="Turnbaugh P.J."/>
            <person name="Mahowald M."/>
            <person name="Liep D."/>
            <person name="Gordon J."/>
        </authorList>
    </citation>
    <scope>NUCLEOTIDE SEQUENCE [LARGE SCALE GENOMIC DNA]</scope>
    <source>
        <strain evidence="3">ATCC BAA-613 / DSM 15670 / CCUG 46953 / JCM 12243 / WAL 16351</strain>
    </source>
</reference>
<dbReference type="Proteomes" id="UP000005396">
    <property type="component" value="Unassembled WGS sequence"/>
</dbReference>
<accession>A8RTD3</accession>
<sequence length="93" mass="10439">MHQSIRGPCSGAASSKQSCPQHGCGRCENSLSERFKHNIPPVIPVPSILKPSNLSPSFHPDFFDNYMISWVLRQVNILFTQKIYPNAIFIPIT</sequence>
<feature type="region of interest" description="Disordered" evidence="1">
    <location>
        <begin position="1"/>
        <end position="23"/>
    </location>
</feature>